<feature type="compositionally biased region" description="Polar residues" evidence="1">
    <location>
        <begin position="38"/>
        <end position="49"/>
    </location>
</feature>
<feature type="region of interest" description="Disordered" evidence="1">
    <location>
        <begin position="1"/>
        <end position="49"/>
    </location>
</feature>
<evidence type="ECO:0000313" key="2">
    <source>
        <dbReference type="Ensembl" id="ENSOKIP00005058119.1"/>
    </source>
</evidence>
<evidence type="ECO:0000313" key="3">
    <source>
        <dbReference type="Proteomes" id="UP000694557"/>
    </source>
</evidence>
<dbReference type="AlphaFoldDB" id="A0A8C7HKJ1"/>
<protein>
    <submittedName>
        <fullName evidence="2">Uncharacterized protein</fullName>
    </submittedName>
</protein>
<name>A0A8C7HKJ1_ONCKI</name>
<keyword evidence="3" id="KW-1185">Reference proteome</keyword>
<evidence type="ECO:0000256" key="1">
    <source>
        <dbReference type="SAM" id="MobiDB-lite"/>
    </source>
</evidence>
<proteinExistence type="predicted"/>
<organism evidence="2 3">
    <name type="scientific">Oncorhynchus kisutch</name>
    <name type="common">Coho salmon</name>
    <name type="synonym">Salmo kisutch</name>
    <dbReference type="NCBI Taxonomy" id="8019"/>
    <lineage>
        <taxon>Eukaryota</taxon>
        <taxon>Metazoa</taxon>
        <taxon>Chordata</taxon>
        <taxon>Craniata</taxon>
        <taxon>Vertebrata</taxon>
        <taxon>Euteleostomi</taxon>
        <taxon>Actinopterygii</taxon>
        <taxon>Neopterygii</taxon>
        <taxon>Teleostei</taxon>
        <taxon>Protacanthopterygii</taxon>
        <taxon>Salmoniformes</taxon>
        <taxon>Salmonidae</taxon>
        <taxon>Salmoninae</taxon>
        <taxon>Oncorhynchus</taxon>
    </lineage>
</organism>
<dbReference type="GeneTree" id="ENSGT01060000250239"/>
<feature type="region of interest" description="Disordered" evidence="1">
    <location>
        <begin position="97"/>
        <end position="132"/>
    </location>
</feature>
<accession>A0A8C7HKJ1</accession>
<sequence>MDTYHAAFWSSDPSRYSSSEEEDEIPYRNTHNKRTKQRGNGQQQRLQDSWTWEEILDGKGPWTQAGEYRRPKAELEAAKAERRWYEEAARWRGWKPERQPPKFLRRGHTGSVAKAGRRPATTSRAYRRERGTGQAPCYAVRRTVSPVRVHSPVRYTPAPRIGRARVGIEPGAMKPGQRIWSPMRLLGPVYMAPALRMVSPVHQHSPVWAIPPRCTGLATGSIQPGKVGQARCSRAPVCLHGPICPVPPPRTSPPVAAPRTRLSLCLLPTGAPDCPALTEPSSSPALPESPVCPELPESPVCPELPESPVCPELPESPVCPELPESPVCPELPESPVCPELPESPVCPELPESPVCPELPESPVCPELPESPVCPELPESPVCPELPESPACPSLPESPACPSLPESPACPSLPESPACPSLPESPACPSLPESPACPSLPESPVHLGPVARVLSPRSAAWVAALKRPRRRIERRRKTMVELGQRPVHRAATADRHPPRPSPIGLGFAAGVRTFGGGGVLSRSDHSSVIYSLFKYGQGVSWVGSPCWFFYVGF</sequence>
<reference evidence="2" key="2">
    <citation type="submission" date="2025-09" db="UniProtKB">
        <authorList>
            <consortium name="Ensembl"/>
        </authorList>
    </citation>
    <scope>IDENTIFICATION</scope>
</reference>
<dbReference type="Ensembl" id="ENSOKIT00005061784.1">
    <property type="protein sequence ID" value="ENSOKIP00005058119.1"/>
    <property type="gene ID" value="ENSOKIG00005024920.1"/>
</dbReference>
<dbReference type="Proteomes" id="UP000694557">
    <property type="component" value="Unassembled WGS sequence"/>
</dbReference>
<reference evidence="2" key="1">
    <citation type="submission" date="2025-08" db="UniProtKB">
        <authorList>
            <consortium name="Ensembl"/>
        </authorList>
    </citation>
    <scope>IDENTIFICATION</scope>
</reference>